<comment type="caution">
    <text evidence="2">The sequence shown here is derived from an EMBL/GenBank/DDBJ whole genome shotgun (WGS) entry which is preliminary data.</text>
</comment>
<accession>A0A139GUT7</accession>
<name>A0A139GUT7_9PEZI</name>
<protein>
    <recommendedName>
        <fullName evidence="4">Secreted protein</fullName>
    </recommendedName>
</protein>
<keyword evidence="3" id="KW-1185">Reference proteome</keyword>
<sequence>MILLLLLLLLLRSLKSRDPFFMEKQTRGNSATLKVKSINVSTMTRQSASASSHAAYNHIARFASRPPSYKTGSGETKKLLLDINTRHMA</sequence>
<evidence type="ECO:0000313" key="2">
    <source>
        <dbReference type="EMBL" id="KXS93916.1"/>
    </source>
</evidence>
<gene>
    <name evidence="2" type="ORF">AC578_9796</name>
</gene>
<evidence type="ECO:0008006" key="4">
    <source>
        <dbReference type="Google" id="ProtNLM"/>
    </source>
</evidence>
<feature type="signal peptide" evidence="1">
    <location>
        <begin position="1"/>
        <end position="16"/>
    </location>
</feature>
<evidence type="ECO:0000256" key="1">
    <source>
        <dbReference type="SAM" id="SignalP"/>
    </source>
</evidence>
<feature type="chain" id="PRO_5007806098" description="Secreted protein" evidence="1">
    <location>
        <begin position="17"/>
        <end position="89"/>
    </location>
</feature>
<proteinExistence type="predicted"/>
<reference evidence="2 3" key="1">
    <citation type="submission" date="2015-07" db="EMBL/GenBank/DDBJ databases">
        <title>Comparative genomics of the Sigatoka disease complex on banana suggests a link between parallel evolutionary changes in Pseudocercospora fijiensis and Pseudocercospora eumusae and increased virulence on the banana host.</title>
        <authorList>
            <person name="Chang T.-C."/>
            <person name="Salvucci A."/>
            <person name="Crous P.W."/>
            <person name="Stergiopoulos I."/>
        </authorList>
    </citation>
    <scope>NUCLEOTIDE SEQUENCE [LARGE SCALE GENOMIC DNA]</scope>
    <source>
        <strain evidence="2 3">CBS 114824</strain>
    </source>
</reference>
<evidence type="ECO:0000313" key="3">
    <source>
        <dbReference type="Proteomes" id="UP000070133"/>
    </source>
</evidence>
<dbReference type="EMBL" id="LFZN01000362">
    <property type="protein sequence ID" value="KXS93916.1"/>
    <property type="molecule type" value="Genomic_DNA"/>
</dbReference>
<dbReference type="AlphaFoldDB" id="A0A139GUT7"/>
<dbReference type="Proteomes" id="UP000070133">
    <property type="component" value="Unassembled WGS sequence"/>
</dbReference>
<keyword evidence="1" id="KW-0732">Signal</keyword>
<organism evidence="2 3">
    <name type="scientific">Pseudocercospora eumusae</name>
    <dbReference type="NCBI Taxonomy" id="321146"/>
    <lineage>
        <taxon>Eukaryota</taxon>
        <taxon>Fungi</taxon>
        <taxon>Dikarya</taxon>
        <taxon>Ascomycota</taxon>
        <taxon>Pezizomycotina</taxon>
        <taxon>Dothideomycetes</taxon>
        <taxon>Dothideomycetidae</taxon>
        <taxon>Mycosphaerellales</taxon>
        <taxon>Mycosphaerellaceae</taxon>
        <taxon>Pseudocercospora</taxon>
    </lineage>
</organism>